<protein>
    <recommendedName>
        <fullName evidence="4">SWIM-type domain-containing protein</fullName>
    </recommendedName>
</protein>
<feature type="region of interest" description="Disordered" evidence="1">
    <location>
        <begin position="172"/>
        <end position="235"/>
    </location>
</feature>
<keyword evidence="3" id="KW-1185">Reference proteome</keyword>
<accession>A0A8H6M7N3</accession>
<reference evidence="2 3" key="1">
    <citation type="submission" date="2020-07" db="EMBL/GenBank/DDBJ databases">
        <title>Comparative genomics of pyrophilous fungi reveals a link between fire events and developmental genes.</title>
        <authorList>
            <consortium name="DOE Joint Genome Institute"/>
            <person name="Steindorff A.S."/>
            <person name="Carver A."/>
            <person name="Calhoun S."/>
            <person name="Stillman K."/>
            <person name="Liu H."/>
            <person name="Lipzen A."/>
            <person name="Pangilinan J."/>
            <person name="Labutti K."/>
            <person name="Bruns T.D."/>
            <person name="Grigoriev I.V."/>
        </authorList>
    </citation>
    <scope>NUCLEOTIDE SEQUENCE [LARGE SCALE GENOMIC DNA]</scope>
    <source>
        <strain evidence="2 3">CBS 144469</strain>
    </source>
</reference>
<sequence>MYQFCETRGLREVWGYFWSSWYSPDRWVLWARSASPLLSRLRTTMGVENFWRQLKHDYLRRAYRPRLDQLVWVLLNRITPDYYARLATRTKGWRAGMSKELTPFQKFFKRSWKRLQNRPVGEHQYIVDTKTWSCNCGQQKYNPFHQCKHLVQAVGTPPKRFWQEVRRRRTSPLYLHPEIQGPDTPLTHGTVTDGDDSSDDSDSPKNTSLKRQNSMLQAAGTKKRARREKAQESDTDLEALFVPPCDDDEEPNLGTTNTPIEIASSSYYGSDLEDQDDDAYIEEALDIAKDFEKAAAIFRDQASKRAILWIRSNKKVGKDVRELVENVRKHESTGRSTSSTWALGGSAAERMGAQNRMGYQPSSPKAGN</sequence>
<dbReference type="AlphaFoldDB" id="A0A8H6M7N3"/>
<name>A0A8H6M7N3_9AGAR</name>
<evidence type="ECO:0000313" key="2">
    <source>
        <dbReference type="EMBL" id="KAF6757880.1"/>
    </source>
</evidence>
<dbReference type="Proteomes" id="UP000521943">
    <property type="component" value="Unassembled WGS sequence"/>
</dbReference>
<evidence type="ECO:0000256" key="1">
    <source>
        <dbReference type="SAM" id="MobiDB-lite"/>
    </source>
</evidence>
<dbReference type="EMBL" id="JACGCI010000020">
    <property type="protein sequence ID" value="KAF6757880.1"/>
    <property type="molecule type" value="Genomic_DNA"/>
</dbReference>
<dbReference type="OrthoDB" id="3221775at2759"/>
<organism evidence="2 3">
    <name type="scientific">Ephemerocybe angulata</name>
    <dbReference type="NCBI Taxonomy" id="980116"/>
    <lineage>
        <taxon>Eukaryota</taxon>
        <taxon>Fungi</taxon>
        <taxon>Dikarya</taxon>
        <taxon>Basidiomycota</taxon>
        <taxon>Agaricomycotina</taxon>
        <taxon>Agaricomycetes</taxon>
        <taxon>Agaricomycetidae</taxon>
        <taxon>Agaricales</taxon>
        <taxon>Agaricineae</taxon>
        <taxon>Psathyrellaceae</taxon>
        <taxon>Ephemerocybe</taxon>
    </lineage>
</organism>
<gene>
    <name evidence="2" type="ORF">DFP72DRAFT_989103</name>
</gene>
<comment type="caution">
    <text evidence="2">The sequence shown here is derived from an EMBL/GenBank/DDBJ whole genome shotgun (WGS) entry which is preliminary data.</text>
</comment>
<feature type="region of interest" description="Disordered" evidence="1">
    <location>
        <begin position="241"/>
        <end position="260"/>
    </location>
</feature>
<feature type="region of interest" description="Disordered" evidence="1">
    <location>
        <begin position="327"/>
        <end position="368"/>
    </location>
</feature>
<evidence type="ECO:0000313" key="3">
    <source>
        <dbReference type="Proteomes" id="UP000521943"/>
    </source>
</evidence>
<evidence type="ECO:0008006" key="4">
    <source>
        <dbReference type="Google" id="ProtNLM"/>
    </source>
</evidence>
<proteinExistence type="predicted"/>
<feature type="compositionally biased region" description="Polar residues" evidence="1">
    <location>
        <begin position="204"/>
        <end position="216"/>
    </location>
</feature>